<dbReference type="EMBL" id="LHYJ01000005">
    <property type="protein sequence ID" value="KXB08692.1"/>
    <property type="molecule type" value="Genomic_DNA"/>
</dbReference>
<sequence>MSNRITVSNQKGGVGKTTISLHLAVALAKKDKDVLVVDLDPSAYLSAHLGLDDYYYDENKNSLAYNLVEGPQENLEDIVLQTDEGVDVVPSNYDMRGVEDRLNAERNREMRLRMILDRIDGDYDYTMVDSPPSVGVLYDNAILACERVIIPIKDEDMSIVSIHRALDEIDEIEKAFGTNIEILAIIPNLVRPDGVATDTLERLRSTDGLKEYLTEFEIRQRVAIRRAMKNRTTLYKHKPNSDQVKNFMKLADLVVSKCEGENDEEEKEE</sequence>
<dbReference type="PANTHER" id="PTHR13696">
    <property type="entry name" value="P-LOOP CONTAINING NUCLEOSIDE TRIPHOSPHATE HYDROLASE"/>
    <property type="match status" value="1"/>
</dbReference>
<accession>A0A133VQI0</accession>
<name>A0A133VQI0_9EURY</name>
<dbReference type="Pfam" id="PF13614">
    <property type="entry name" value="AAA_31"/>
    <property type="match status" value="1"/>
</dbReference>
<dbReference type="InterPro" id="IPR050678">
    <property type="entry name" value="DNA_Partitioning_ATPase"/>
</dbReference>
<dbReference type="Proteomes" id="UP000070175">
    <property type="component" value="Unassembled WGS sequence"/>
</dbReference>
<keyword evidence="3" id="KW-1185">Reference proteome</keyword>
<dbReference type="InterPro" id="IPR027417">
    <property type="entry name" value="P-loop_NTPase"/>
</dbReference>
<dbReference type="PANTHER" id="PTHR13696:SF99">
    <property type="entry name" value="COBYRINIC ACID AC-DIAMIDE SYNTHASE"/>
    <property type="match status" value="1"/>
</dbReference>
<dbReference type="InterPro" id="IPR025669">
    <property type="entry name" value="AAA_dom"/>
</dbReference>
<evidence type="ECO:0000259" key="1">
    <source>
        <dbReference type="Pfam" id="PF13614"/>
    </source>
</evidence>
<dbReference type="AlphaFoldDB" id="A0A133VQI0"/>
<organism evidence="2 3">
    <name type="scientific">candidate division MSBL1 archaeon SCGC-AAA382N08</name>
    <dbReference type="NCBI Taxonomy" id="1698285"/>
    <lineage>
        <taxon>Archaea</taxon>
        <taxon>Methanobacteriati</taxon>
        <taxon>Methanobacteriota</taxon>
        <taxon>candidate division MSBL1</taxon>
    </lineage>
</organism>
<protein>
    <recommendedName>
        <fullName evidence="1">AAA domain-containing protein</fullName>
    </recommendedName>
</protein>
<reference evidence="2 3" key="1">
    <citation type="journal article" date="2016" name="Sci. Rep.">
        <title>Metabolic traits of an uncultured archaeal lineage -MSBL1- from brine pools of the Red Sea.</title>
        <authorList>
            <person name="Mwirichia R."/>
            <person name="Alam I."/>
            <person name="Rashid M."/>
            <person name="Vinu M."/>
            <person name="Ba-Alawi W."/>
            <person name="Anthony Kamau A."/>
            <person name="Kamanda Ngugi D."/>
            <person name="Goker M."/>
            <person name="Klenk H.P."/>
            <person name="Bajic V."/>
            <person name="Stingl U."/>
        </authorList>
    </citation>
    <scope>NUCLEOTIDE SEQUENCE [LARGE SCALE GENOMIC DNA]</scope>
    <source>
        <strain evidence="2">SCGC-AAA382N08</strain>
    </source>
</reference>
<dbReference type="CDD" id="cd02042">
    <property type="entry name" value="ParAB_family"/>
    <property type="match status" value="1"/>
</dbReference>
<gene>
    <name evidence="2" type="ORF">AKJ56_00585</name>
</gene>
<evidence type="ECO:0000313" key="3">
    <source>
        <dbReference type="Proteomes" id="UP000070175"/>
    </source>
</evidence>
<comment type="caution">
    <text evidence="2">The sequence shown here is derived from an EMBL/GenBank/DDBJ whole genome shotgun (WGS) entry which is preliminary data.</text>
</comment>
<evidence type="ECO:0000313" key="2">
    <source>
        <dbReference type="EMBL" id="KXB08692.1"/>
    </source>
</evidence>
<dbReference type="Gene3D" id="3.40.50.300">
    <property type="entry name" value="P-loop containing nucleotide triphosphate hydrolases"/>
    <property type="match status" value="1"/>
</dbReference>
<proteinExistence type="predicted"/>
<feature type="domain" description="AAA" evidence="1">
    <location>
        <begin position="4"/>
        <end position="182"/>
    </location>
</feature>
<dbReference type="SUPFAM" id="SSF52540">
    <property type="entry name" value="P-loop containing nucleoside triphosphate hydrolases"/>
    <property type="match status" value="1"/>
</dbReference>